<dbReference type="OrthoDB" id="10484330at2759"/>
<evidence type="ECO:0000313" key="2">
    <source>
        <dbReference type="EMBL" id="RUS80817.1"/>
    </source>
</evidence>
<feature type="region of interest" description="Disordered" evidence="1">
    <location>
        <begin position="39"/>
        <end position="60"/>
    </location>
</feature>
<feature type="compositionally biased region" description="Low complexity" evidence="1">
    <location>
        <begin position="87"/>
        <end position="103"/>
    </location>
</feature>
<evidence type="ECO:0000313" key="3">
    <source>
        <dbReference type="Proteomes" id="UP000271974"/>
    </source>
</evidence>
<dbReference type="AlphaFoldDB" id="A0A3S1C244"/>
<feature type="region of interest" description="Disordered" evidence="1">
    <location>
        <begin position="80"/>
        <end position="135"/>
    </location>
</feature>
<reference evidence="2 3" key="1">
    <citation type="submission" date="2019-01" db="EMBL/GenBank/DDBJ databases">
        <title>A draft genome assembly of the solar-powered sea slug Elysia chlorotica.</title>
        <authorList>
            <person name="Cai H."/>
            <person name="Li Q."/>
            <person name="Fang X."/>
            <person name="Li J."/>
            <person name="Curtis N.E."/>
            <person name="Altenburger A."/>
            <person name="Shibata T."/>
            <person name="Feng M."/>
            <person name="Maeda T."/>
            <person name="Schwartz J.A."/>
            <person name="Shigenobu S."/>
            <person name="Lundholm N."/>
            <person name="Nishiyama T."/>
            <person name="Yang H."/>
            <person name="Hasebe M."/>
            <person name="Li S."/>
            <person name="Pierce S.K."/>
            <person name="Wang J."/>
        </authorList>
    </citation>
    <scope>NUCLEOTIDE SEQUENCE [LARGE SCALE GENOMIC DNA]</scope>
    <source>
        <strain evidence="2">EC2010</strain>
        <tissue evidence="2">Whole organism of an adult</tissue>
    </source>
</reference>
<gene>
    <name evidence="2" type="ORF">EGW08_011438</name>
</gene>
<evidence type="ECO:0000256" key="1">
    <source>
        <dbReference type="SAM" id="MobiDB-lite"/>
    </source>
</evidence>
<sequence length="272" mass="29891">MWEPIAQVSTVAADGNTCKLTDSKQGLDAADHQYLGATNKTTGTDIVPSPEDPAVRKRHYRRPKTASVITLSIPLQKHLTKSEFRASSGPTSRSLSSTHSAKSPTLGKQPKYFDSRCNGTSFKSHQNRVNQKRSLDVPKIYLNSQDSSISADRHTLRSNSPPPQRFSEISFLKILLDTLPMERNDSLDSTENLSAEGVDGEEDIFGEITPVSSRGARKISTASLGCLRESLKTSRGYGKAGGNERMQRSRSASQMMTTAASVEKLLFRNRLM</sequence>
<organism evidence="2 3">
    <name type="scientific">Elysia chlorotica</name>
    <name type="common">Eastern emerald elysia</name>
    <name type="synonym">Sea slug</name>
    <dbReference type="NCBI Taxonomy" id="188477"/>
    <lineage>
        <taxon>Eukaryota</taxon>
        <taxon>Metazoa</taxon>
        <taxon>Spiralia</taxon>
        <taxon>Lophotrochozoa</taxon>
        <taxon>Mollusca</taxon>
        <taxon>Gastropoda</taxon>
        <taxon>Heterobranchia</taxon>
        <taxon>Euthyneura</taxon>
        <taxon>Panpulmonata</taxon>
        <taxon>Sacoglossa</taxon>
        <taxon>Placobranchoidea</taxon>
        <taxon>Plakobranchidae</taxon>
        <taxon>Elysia</taxon>
    </lineage>
</organism>
<dbReference type="EMBL" id="RQTK01000372">
    <property type="protein sequence ID" value="RUS80817.1"/>
    <property type="molecule type" value="Genomic_DNA"/>
</dbReference>
<name>A0A3S1C244_ELYCH</name>
<accession>A0A3S1C244</accession>
<proteinExistence type="predicted"/>
<keyword evidence="3" id="KW-1185">Reference proteome</keyword>
<comment type="caution">
    <text evidence="2">The sequence shown here is derived from an EMBL/GenBank/DDBJ whole genome shotgun (WGS) entry which is preliminary data.</text>
</comment>
<dbReference type="Proteomes" id="UP000271974">
    <property type="component" value="Unassembled WGS sequence"/>
</dbReference>
<protein>
    <submittedName>
        <fullName evidence="2">Uncharacterized protein</fullName>
    </submittedName>
</protein>
<feature type="compositionally biased region" description="Polar residues" evidence="1">
    <location>
        <begin position="117"/>
        <end position="129"/>
    </location>
</feature>